<organism evidence="2 3">
    <name type="scientific">Candidatus Peribacter riflensis</name>
    <dbReference type="NCBI Taxonomy" id="1735162"/>
    <lineage>
        <taxon>Bacteria</taxon>
        <taxon>Candidatus Peregrinibacteriota</taxon>
        <taxon>Candidatus Peribacteria</taxon>
        <taxon>Candidatus Peribacterales</taxon>
        <taxon>Candidatus Peribacteraceae</taxon>
        <taxon>Candidatus Peribacter</taxon>
    </lineage>
</organism>
<dbReference type="PANTHER" id="PTHR34293:SF1">
    <property type="entry name" value="HTH-TYPE TRANSCRIPTIONAL REGULATOR TRMBL2"/>
    <property type="match status" value="1"/>
</dbReference>
<accession>A0A0S1STE3</accession>
<dbReference type="SUPFAM" id="SSF46785">
    <property type="entry name" value="Winged helix' DNA-binding domain"/>
    <property type="match status" value="1"/>
</dbReference>
<dbReference type="PANTHER" id="PTHR34293">
    <property type="entry name" value="HTH-TYPE TRANSCRIPTIONAL REGULATOR TRMBL2"/>
    <property type="match status" value="1"/>
</dbReference>
<feature type="domain" description="Transcription regulator TrmB N-terminal" evidence="1">
    <location>
        <begin position="6"/>
        <end position="58"/>
    </location>
</feature>
<dbReference type="AlphaFoldDB" id="A0A0S1SPN8"/>
<reference evidence="3" key="1">
    <citation type="submission" date="2015-10" db="EMBL/GenBank/DDBJ databases">
        <title>Analysis of five complete genome sequences for members of the class Peribacteria in the recently recognized Peregrinibacteria bacterial phylum.</title>
        <authorList>
            <person name="Anantharaman K."/>
            <person name="Brown C.T."/>
            <person name="Burstein D."/>
            <person name="Castelle C.J."/>
            <person name="Probst A.J."/>
            <person name="Thomas B.C."/>
            <person name="Williams K.H."/>
            <person name="Banfield J.F."/>
        </authorList>
    </citation>
    <scope>NUCLEOTIDE SEQUENCE [LARGE SCALE GENOMIC DNA]</scope>
</reference>
<dbReference type="STRING" id="1735162.PeribacterB2_0691"/>
<gene>
    <name evidence="2" type="ORF">PeribacterD1_0691</name>
</gene>
<evidence type="ECO:0000259" key="1">
    <source>
        <dbReference type="Pfam" id="PF01978"/>
    </source>
</evidence>
<proteinExistence type="predicted"/>
<accession>A0A0S1SPU4</accession>
<accession>A0A0S1SBX7</accession>
<accession>A0A0S1SKU4</accession>
<dbReference type="InterPro" id="IPR036388">
    <property type="entry name" value="WH-like_DNA-bd_sf"/>
</dbReference>
<sequence>MVIAELQALGLQLEEAKVYYALLQLGGSYVSAIARKAGVHRVVCYKILDELVAKGLVSSFLKNGIRHFAIESPLILVRKEQEKLERAEKLLPELLSITNALAYKPKIQYYEGLEGMKNIFEETLTAKGELLGYTNLEDIPKVMPEDFLRDYAKRKIAKGLKTRMLSPHTPRALKYLEKYYPRGFDPNLVEILFVNPREFHFEYEITIYGEKVAILSLNPEERMGLIIESPIYARTQRAVFQLAWLGATSFVAK</sequence>
<name>A0A0S1SPN8_9BACT</name>
<evidence type="ECO:0000313" key="3">
    <source>
        <dbReference type="Proteomes" id="UP000069135"/>
    </source>
</evidence>
<dbReference type="KEGG" id="prf:PeribacterA2_0690"/>
<accession>A0A0S1SPN8</accession>
<protein>
    <submittedName>
        <fullName evidence="2">Transcriptional regulator TrmB</fullName>
    </submittedName>
</protein>
<dbReference type="Gene3D" id="1.10.10.10">
    <property type="entry name" value="Winged helix-like DNA-binding domain superfamily/Winged helix DNA-binding domain"/>
    <property type="match status" value="1"/>
</dbReference>
<dbReference type="Proteomes" id="UP000069135">
    <property type="component" value="Chromosome"/>
</dbReference>
<dbReference type="InterPro" id="IPR002831">
    <property type="entry name" value="Tscrpt_reg_TrmB_N"/>
</dbReference>
<evidence type="ECO:0000313" key="2">
    <source>
        <dbReference type="EMBL" id="ALM13365.1"/>
    </source>
</evidence>
<dbReference type="EMBL" id="CP013065">
    <property type="protein sequence ID" value="ALM13365.1"/>
    <property type="molecule type" value="Genomic_DNA"/>
</dbReference>
<reference evidence="2 3" key="2">
    <citation type="journal article" date="2016" name="PeerJ">
        <title>Analysis of five complete genome sequences for members of the class Peribacteria in the recently recognized Peregrinibacteria bacterial phylum.</title>
        <authorList>
            <person name="Anantharaman K."/>
            <person name="Brown C.T."/>
            <person name="Burstein D."/>
            <person name="Castelle C.J."/>
            <person name="Probst A.J."/>
            <person name="Thomas B.C."/>
            <person name="Williams K.H."/>
            <person name="Banfield J.F."/>
        </authorList>
    </citation>
    <scope>NUCLEOTIDE SEQUENCE [LARGE SCALE GENOMIC DNA]</scope>
    <source>
        <strain evidence="2">RIFOXYD1_FULL_PER-ii_59_16</strain>
    </source>
</reference>
<dbReference type="InterPro" id="IPR036390">
    <property type="entry name" value="WH_DNA-bd_sf"/>
</dbReference>
<dbReference type="Pfam" id="PF01978">
    <property type="entry name" value="TrmB"/>
    <property type="match status" value="1"/>
</dbReference>
<dbReference type="InterPro" id="IPR051797">
    <property type="entry name" value="TrmB-like"/>
</dbReference>